<evidence type="ECO:0000313" key="8">
    <source>
        <dbReference type="Proteomes" id="UP001239445"/>
    </source>
</evidence>
<evidence type="ECO:0000313" key="7">
    <source>
        <dbReference type="EMBL" id="KAK1760171.1"/>
    </source>
</evidence>
<dbReference type="GO" id="GO:0016705">
    <property type="term" value="F:oxidoreductase activity, acting on paired donors, with incorporation or reduction of molecular oxygen"/>
    <property type="evidence" value="ECO:0007669"/>
    <property type="project" value="InterPro"/>
</dbReference>
<dbReference type="Proteomes" id="UP001239445">
    <property type="component" value="Unassembled WGS sequence"/>
</dbReference>
<keyword evidence="6" id="KW-0503">Monooxygenase</keyword>
<dbReference type="InterPro" id="IPR001128">
    <property type="entry name" value="Cyt_P450"/>
</dbReference>
<dbReference type="InterPro" id="IPR002401">
    <property type="entry name" value="Cyt_P450_E_grp-I"/>
</dbReference>
<comment type="caution">
    <text evidence="7">The sequence shown here is derived from an EMBL/GenBank/DDBJ whole genome shotgun (WGS) entry which is preliminary data.</text>
</comment>
<accession>A0AAJ0BL24</accession>
<dbReference type="InterPro" id="IPR036396">
    <property type="entry name" value="Cyt_P450_sf"/>
</dbReference>
<dbReference type="PANTHER" id="PTHR24305:SF152">
    <property type="entry name" value="P450, PUTATIVE (EUROFUNG)-RELATED"/>
    <property type="match status" value="1"/>
</dbReference>
<keyword evidence="3 5" id="KW-0479">Metal-binding</keyword>
<dbReference type="GO" id="GO:0004497">
    <property type="term" value="F:monooxygenase activity"/>
    <property type="evidence" value="ECO:0007669"/>
    <property type="project" value="UniProtKB-KW"/>
</dbReference>
<keyword evidence="6" id="KW-0560">Oxidoreductase</keyword>
<protein>
    <submittedName>
        <fullName evidence="7">Trichodiene oxygenase</fullName>
    </submittedName>
</protein>
<dbReference type="PROSITE" id="PS00086">
    <property type="entry name" value="CYTOCHROME_P450"/>
    <property type="match status" value="1"/>
</dbReference>
<dbReference type="Pfam" id="PF00067">
    <property type="entry name" value="p450"/>
    <property type="match status" value="1"/>
</dbReference>
<comment type="similarity">
    <text evidence="6">Belongs to the cytochrome P450 family.</text>
</comment>
<dbReference type="GO" id="GO:0005506">
    <property type="term" value="F:iron ion binding"/>
    <property type="evidence" value="ECO:0007669"/>
    <property type="project" value="InterPro"/>
</dbReference>
<dbReference type="InterPro" id="IPR050121">
    <property type="entry name" value="Cytochrome_P450_monoxygenase"/>
</dbReference>
<dbReference type="CDD" id="cd11062">
    <property type="entry name" value="CYP58-like"/>
    <property type="match status" value="1"/>
</dbReference>
<proteinExistence type="inferred from homology"/>
<organism evidence="7 8">
    <name type="scientific">Echria macrotheca</name>
    <dbReference type="NCBI Taxonomy" id="438768"/>
    <lineage>
        <taxon>Eukaryota</taxon>
        <taxon>Fungi</taxon>
        <taxon>Dikarya</taxon>
        <taxon>Ascomycota</taxon>
        <taxon>Pezizomycotina</taxon>
        <taxon>Sordariomycetes</taxon>
        <taxon>Sordariomycetidae</taxon>
        <taxon>Sordariales</taxon>
        <taxon>Schizotheciaceae</taxon>
        <taxon>Echria</taxon>
    </lineage>
</organism>
<feature type="binding site" description="axial binding residue" evidence="5">
    <location>
        <position position="473"/>
    </location>
    <ligand>
        <name>heme</name>
        <dbReference type="ChEBI" id="CHEBI:30413"/>
    </ligand>
    <ligandPart>
        <name>Fe</name>
        <dbReference type="ChEBI" id="CHEBI:18248"/>
    </ligandPart>
</feature>
<dbReference type="SUPFAM" id="SSF48264">
    <property type="entry name" value="Cytochrome P450"/>
    <property type="match status" value="1"/>
</dbReference>
<comment type="cofactor">
    <cofactor evidence="1 5">
        <name>heme</name>
        <dbReference type="ChEBI" id="CHEBI:30413"/>
    </cofactor>
</comment>
<dbReference type="PANTHER" id="PTHR24305">
    <property type="entry name" value="CYTOCHROME P450"/>
    <property type="match status" value="1"/>
</dbReference>
<dbReference type="PRINTS" id="PR00463">
    <property type="entry name" value="EP450I"/>
</dbReference>
<dbReference type="AlphaFoldDB" id="A0AAJ0BL24"/>
<evidence type="ECO:0000256" key="3">
    <source>
        <dbReference type="ARBA" id="ARBA00022723"/>
    </source>
</evidence>
<evidence type="ECO:0000256" key="2">
    <source>
        <dbReference type="ARBA" id="ARBA00022617"/>
    </source>
</evidence>
<dbReference type="Gene3D" id="1.10.630.10">
    <property type="entry name" value="Cytochrome P450"/>
    <property type="match status" value="1"/>
</dbReference>
<evidence type="ECO:0000256" key="1">
    <source>
        <dbReference type="ARBA" id="ARBA00001971"/>
    </source>
</evidence>
<evidence type="ECO:0000256" key="5">
    <source>
        <dbReference type="PIRSR" id="PIRSR602401-1"/>
    </source>
</evidence>
<keyword evidence="4 5" id="KW-0408">Iron</keyword>
<dbReference type="EMBL" id="MU839827">
    <property type="protein sequence ID" value="KAK1760171.1"/>
    <property type="molecule type" value="Genomic_DNA"/>
</dbReference>
<gene>
    <name evidence="7" type="ORF">QBC47DRAFT_312476</name>
</gene>
<evidence type="ECO:0000256" key="4">
    <source>
        <dbReference type="ARBA" id="ARBA00023004"/>
    </source>
</evidence>
<keyword evidence="8" id="KW-1185">Reference proteome</keyword>
<evidence type="ECO:0000256" key="6">
    <source>
        <dbReference type="RuleBase" id="RU000461"/>
    </source>
</evidence>
<dbReference type="InterPro" id="IPR017972">
    <property type="entry name" value="Cyt_P450_CS"/>
</dbReference>
<keyword evidence="2 5" id="KW-0349">Heme</keyword>
<sequence length="531" mass="60187">MALGSLFEHISTRDAVLTAALVWTVYHIAKMVYNRFFHPLAHVPGPVLGTMTELYRFYHLFIRSGTFYLLFEELRDKYGPVIRIAPNEVLLADPEHYDKIYSMTSKFTKDPEFYLLVGAPWTVFSTMPNDMHKRKRGVLNPFFSRRSVLAQEDIVQSKVGILCDRLEADSSAPQKTATDLGTGLRAMAVDVLTEYAFGADNCFRSVEREDFGIWFNQLMLGVTPQMYLLRIMPWLQKPMQGMPLWLAKKINPLVTGLLGAIDKARCQIRQVVKEVDAGLIPEKPTIFHTILDPDADYYARGLLPGGDKRWTPPVGHLIDEAFGLTGASSDTTGNIIAICVFFALEKEGIRRRLCDELEAAFPDADGTAGKLLDYQTLEKLPYLTAVVKEGLRRGYGNIYPLPRVATEDGLVFNGVPVPKGSVVSMSAWLNHRDPVWFPDADDFIPERWLDADAEAVRHREKLLIPFSKGARQCLGQPLAMAEIYVAIGTLFRRFGRRLKTYDVGVEDFFYLDYFIPFHRPTARKFRVVLED</sequence>
<name>A0AAJ0BL24_9PEZI</name>
<dbReference type="GO" id="GO:0020037">
    <property type="term" value="F:heme binding"/>
    <property type="evidence" value="ECO:0007669"/>
    <property type="project" value="InterPro"/>
</dbReference>
<reference evidence="7" key="1">
    <citation type="submission" date="2023-06" db="EMBL/GenBank/DDBJ databases">
        <title>Genome-scale phylogeny and comparative genomics of the fungal order Sordariales.</title>
        <authorList>
            <consortium name="Lawrence Berkeley National Laboratory"/>
            <person name="Hensen N."/>
            <person name="Bonometti L."/>
            <person name="Westerberg I."/>
            <person name="Brannstrom I.O."/>
            <person name="Guillou S."/>
            <person name="Cros-Aarteil S."/>
            <person name="Calhoun S."/>
            <person name="Haridas S."/>
            <person name="Kuo A."/>
            <person name="Mondo S."/>
            <person name="Pangilinan J."/>
            <person name="Riley R."/>
            <person name="Labutti K."/>
            <person name="Andreopoulos B."/>
            <person name="Lipzen A."/>
            <person name="Chen C."/>
            <person name="Yanf M."/>
            <person name="Daum C."/>
            <person name="Ng V."/>
            <person name="Clum A."/>
            <person name="Steindorff A."/>
            <person name="Ohm R."/>
            <person name="Martin F."/>
            <person name="Silar P."/>
            <person name="Natvig D."/>
            <person name="Lalanne C."/>
            <person name="Gautier V."/>
            <person name="Ament-Velasquez S.L."/>
            <person name="Kruys A."/>
            <person name="Hutchinson M.I."/>
            <person name="Powell A.J."/>
            <person name="Barry K."/>
            <person name="Miller A.N."/>
            <person name="Grigoriev I.V."/>
            <person name="Debuchy R."/>
            <person name="Gladieux P."/>
            <person name="Thoren M.H."/>
            <person name="Johannesson H."/>
        </authorList>
    </citation>
    <scope>NUCLEOTIDE SEQUENCE</scope>
    <source>
        <strain evidence="7">PSN4</strain>
    </source>
</reference>